<keyword evidence="4 9" id="KW-0949">S-adenosyl-L-methionine</keyword>
<dbReference type="FunFam" id="3.40.50.150:FF:000051">
    <property type="entry name" value="tRNA (guanine(26)-N(2))-dimethyltransferase"/>
    <property type="match status" value="1"/>
</dbReference>
<evidence type="ECO:0000256" key="5">
    <source>
        <dbReference type="ARBA" id="ARBA00022694"/>
    </source>
</evidence>
<evidence type="ECO:0000313" key="11">
    <source>
        <dbReference type="EMBL" id="KNE56673.1"/>
    </source>
</evidence>
<dbReference type="InterPro" id="IPR002905">
    <property type="entry name" value="Trm1"/>
</dbReference>
<dbReference type="GO" id="GO:0005634">
    <property type="term" value="C:nucleus"/>
    <property type="evidence" value="ECO:0007669"/>
    <property type="project" value="TreeGrafter"/>
</dbReference>
<dbReference type="GO" id="GO:0002940">
    <property type="term" value="P:tRNA N2-guanine methylation"/>
    <property type="evidence" value="ECO:0007669"/>
    <property type="project" value="TreeGrafter"/>
</dbReference>
<evidence type="ECO:0000256" key="10">
    <source>
        <dbReference type="SAM" id="MobiDB-lite"/>
    </source>
</evidence>
<dbReference type="STRING" id="578462.A0A0L0S290"/>
<gene>
    <name evidence="11" type="ORF">AMAG_02457</name>
</gene>
<proteinExistence type="inferred from homology"/>
<evidence type="ECO:0000256" key="4">
    <source>
        <dbReference type="ARBA" id="ARBA00022691"/>
    </source>
</evidence>
<dbReference type="EC" id="2.1.1.216" evidence="7 9"/>
<feature type="region of interest" description="Disordered" evidence="10">
    <location>
        <begin position="490"/>
        <end position="524"/>
    </location>
</feature>
<evidence type="ECO:0000256" key="6">
    <source>
        <dbReference type="ARBA" id="ARBA00022884"/>
    </source>
</evidence>
<dbReference type="OrthoDB" id="6349953at2759"/>
<dbReference type="CDD" id="cd02440">
    <property type="entry name" value="AdoMet_MTases"/>
    <property type="match status" value="1"/>
</dbReference>
<protein>
    <recommendedName>
        <fullName evidence="7 9">tRNA (guanine(26)-N(2))-dimethyltransferase</fullName>
        <ecNumber evidence="7 9">2.1.1.216</ecNumber>
    </recommendedName>
</protein>
<sequence length="524" mass="55340">MPAAQAGQEEKAKGVSATRTITEGAATVVVPERNQVFFNPAQVFNRDLSILAISAWRDLVDEAQGIDGAGQDGPESAHKHARPRILEAFGASGLRSIRYAKEIAHVGQVVCNDVDANAVQIMERNAVRNGLDATRFLANRGDAKQFMYQSPNTFDVIDLDPYGTAAPYMDAAIQSVSPGGLLCVTCTDTQVLAGARYADQCYARYGGVPLKSDASHELAIRLVLGALHGATARHGRAIVPLLSIFLDFYVRVFVQVNPVPRAARDAASNMMLVYQCTGCRSLETLRLAPPAAAPGQSPAAVTATVGSTCPECGRGYHLGGPMWSGALHDSRFLARLGTLASTTTLRTVPRIAGLVSLTAQELADAPLYLTQRALTGAVRAPSMPLRDLETALVNAGFRVSRTHVHPNAIKTDAPNRVLWDVMRAHAKRSVARQSAAAGPCGEPGSVVHALLSREITTPGGIEFAPRPQVESDGAVVADAAGAVPRGKVIRAAGGSAPGSRFPGPDVDGEELRRCDPSRDLANDP</sequence>
<dbReference type="GO" id="GO:0000049">
    <property type="term" value="F:tRNA binding"/>
    <property type="evidence" value="ECO:0007669"/>
    <property type="project" value="UniProtKB-UniRule"/>
</dbReference>
<dbReference type="InterPro" id="IPR029063">
    <property type="entry name" value="SAM-dependent_MTases_sf"/>
</dbReference>
<feature type="compositionally biased region" description="Basic and acidic residues" evidence="10">
    <location>
        <begin position="509"/>
        <end position="524"/>
    </location>
</feature>
<evidence type="ECO:0000256" key="1">
    <source>
        <dbReference type="ARBA" id="ARBA00022555"/>
    </source>
</evidence>
<comment type="similarity">
    <text evidence="9">Belongs to the class I-like SAM-binding methyltransferase superfamily. Trm1 family.</text>
</comment>
<dbReference type="InterPro" id="IPR042296">
    <property type="entry name" value="tRNA_met_Trm1_C"/>
</dbReference>
<dbReference type="PANTHER" id="PTHR10631">
    <property type="entry name" value="N 2 ,N 2 -DIMETHYLGUANOSINE TRNA METHYLTRANSFERASE"/>
    <property type="match status" value="1"/>
</dbReference>
<evidence type="ECO:0000256" key="2">
    <source>
        <dbReference type="ARBA" id="ARBA00022603"/>
    </source>
</evidence>
<dbReference type="Proteomes" id="UP000054350">
    <property type="component" value="Unassembled WGS sequence"/>
</dbReference>
<dbReference type="OMA" id="PNPTPYW"/>
<evidence type="ECO:0000256" key="8">
    <source>
        <dbReference type="ARBA" id="ARBA00051897"/>
    </source>
</evidence>
<dbReference type="eggNOG" id="KOG1253">
    <property type="taxonomic scope" value="Eukaryota"/>
</dbReference>
<dbReference type="VEuPathDB" id="FungiDB:AMAG_02457"/>
<dbReference type="Gene3D" id="3.40.50.150">
    <property type="entry name" value="Vaccinia Virus protein VP39"/>
    <property type="match status" value="1"/>
</dbReference>
<evidence type="ECO:0000313" key="12">
    <source>
        <dbReference type="Proteomes" id="UP000054350"/>
    </source>
</evidence>
<dbReference type="Gene3D" id="3.30.56.70">
    <property type="entry name" value="N2,N2-dimethylguanosine tRNA methyltransferase, C-terminal domain"/>
    <property type="match status" value="1"/>
</dbReference>
<evidence type="ECO:0000256" key="9">
    <source>
        <dbReference type="PROSITE-ProRule" id="PRU00958"/>
    </source>
</evidence>
<name>A0A0L0S290_ALLM3</name>
<keyword evidence="2 9" id="KW-0489">Methyltransferase</keyword>
<dbReference type="SUPFAM" id="SSF53335">
    <property type="entry name" value="S-adenosyl-L-methionine-dependent methyltransferases"/>
    <property type="match status" value="1"/>
</dbReference>
<dbReference type="AlphaFoldDB" id="A0A0L0S290"/>
<dbReference type="Pfam" id="PF02005">
    <property type="entry name" value="TRM"/>
    <property type="match status" value="1"/>
</dbReference>
<dbReference type="PROSITE" id="PS51626">
    <property type="entry name" value="SAM_MT_TRM1"/>
    <property type="match status" value="1"/>
</dbReference>
<dbReference type="EMBL" id="GG745330">
    <property type="protein sequence ID" value="KNE56673.1"/>
    <property type="molecule type" value="Genomic_DNA"/>
</dbReference>
<evidence type="ECO:0000256" key="3">
    <source>
        <dbReference type="ARBA" id="ARBA00022679"/>
    </source>
</evidence>
<reference evidence="12" key="2">
    <citation type="submission" date="2009-11" db="EMBL/GenBank/DDBJ databases">
        <title>The Genome Sequence of Allomyces macrogynus strain ATCC 38327.</title>
        <authorList>
            <consortium name="The Broad Institute Genome Sequencing Platform"/>
            <person name="Russ C."/>
            <person name="Cuomo C."/>
            <person name="Shea T."/>
            <person name="Young S.K."/>
            <person name="Zeng Q."/>
            <person name="Koehrsen M."/>
            <person name="Haas B."/>
            <person name="Borodovsky M."/>
            <person name="Guigo R."/>
            <person name="Alvarado L."/>
            <person name="Berlin A."/>
            <person name="Borenstein D."/>
            <person name="Chen Z."/>
            <person name="Engels R."/>
            <person name="Freedman E."/>
            <person name="Gellesch M."/>
            <person name="Goldberg J."/>
            <person name="Griggs A."/>
            <person name="Gujja S."/>
            <person name="Heiman D."/>
            <person name="Hepburn T."/>
            <person name="Howarth C."/>
            <person name="Jen D."/>
            <person name="Larson L."/>
            <person name="Lewis B."/>
            <person name="Mehta T."/>
            <person name="Park D."/>
            <person name="Pearson M."/>
            <person name="Roberts A."/>
            <person name="Saif S."/>
            <person name="Shenoy N."/>
            <person name="Sisk P."/>
            <person name="Stolte C."/>
            <person name="Sykes S."/>
            <person name="Walk T."/>
            <person name="White J."/>
            <person name="Yandava C."/>
            <person name="Burger G."/>
            <person name="Gray M.W."/>
            <person name="Holland P.W.H."/>
            <person name="King N."/>
            <person name="Lang F.B.F."/>
            <person name="Roger A.J."/>
            <person name="Ruiz-Trillo I."/>
            <person name="Lander E."/>
            <person name="Nusbaum C."/>
        </authorList>
    </citation>
    <scope>NUCLEOTIDE SEQUENCE [LARGE SCALE GENOMIC DNA]</scope>
    <source>
        <strain evidence="12">ATCC 38327</strain>
    </source>
</reference>
<organism evidence="11 12">
    <name type="scientific">Allomyces macrogynus (strain ATCC 38327)</name>
    <name type="common">Allomyces javanicus var. macrogynus</name>
    <dbReference type="NCBI Taxonomy" id="578462"/>
    <lineage>
        <taxon>Eukaryota</taxon>
        <taxon>Fungi</taxon>
        <taxon>Fungi incertae sedis</taxon>
        <taxon>Blastocladiomycota</taxon>
        <taxon>Blastocladiomycetes</taxon>
        <taxon>Blastocladiales</taxon>
        <taxon>Blastocladiaceae</taxon>
        <taxon>Allomyces</taxon>
    </lineage>
</organism>
<evidence type="ECO:0000256" key="7">
    <source>
        <dbReference type="ARBA" id="ARBA00039099"/>
    </source>
</evidence>
<dbReference type="GO" id="GO:0160104">
    <property type="term" value="F:tRNA (guanine(26)-N2)-dimethyltransferase activity"/>
    <property type="evidence" value="ECO:0007669"/>
    <property type="project" value="UniProtKB-UniRule"/>
</dbReference>
<accession>A0A0L0S290</accession>
<dbReference type="PANTHER" id="PTHR10631:SF3">
    <property type="entry name" value="TRNA (GUANINE(26)-N(2))-DIMETHYLTRANSFERASE"/>
    <property type="match status" value="1"/>
</dbReference>
<keyword evidence="5 9" id="KW-0819">tRNA processing</keyword>
<dbReference type="NCBIfam" id="TIGR00308">
    <property type="entry name" value="TRM1"/>
    <property type="match status" value="1"/>
</dbReference>
<reference evidence="11 12" key="1">
    <citation type="submission" date="2009-11" db="EMBL/GenBank/DDBJ databases">
        <title>Annotation of Allomyces macrogynus ATCC 38327.</title>
        <authorList>
            <consortium name="The Broad Institute Genome Sequencing Platform"/>
            <person name="Russ C."/>
            <person name="Cuomo C."/>
            <person name="Burger G."/>
            <person name="Gray M.W."/>
            <person name="Holland P.W.H."/>
            <person name="King N."/>
            <person name="Lang F.B.F."/>
            <person name="Roger A.J."/>
            <person name="Ruiz-Trillo I."/>
            <person name="Young S.K."/>
            <person name="Zeng Q."/>
            <person name="Gargeya S."/>
            <person name="Fitzgerald M."/>
            <person name="Haas B."/>
            <person name="Abouelleil A."/>
            <person name="Alvarado L."/>
            <person name="Arachchi H.M."/>
            <person name="Berlin A."/>
            <person name="Chapman S.B."/>
            <person name="Gearin G."/>
            <person name="Goldberg J."/>
            <person name="Griggs A."/>
            <person name="Gujja S."/>
            <person name="Hansen M."/>
            <person name="Heiman D."/>
            <person name="Howarth C."/>
            <person name="Larimer J."/>
            <person name="Lui A."/>
            <person name="MacDonald P.J.P."/>
            <person name="McCowen C."/>
            <person name="Montmayeur A."/>
            <person name="Murphy C."/>
            <person name="Neiman D."/>
            <person name="Pearson M."/>
            <person name="Priest M."/>
            <person name="Roberts A."/>
            <person name="Saif S."/>
            <person name="Shea T."/>
            <person name="Sisk P."/>
            <person name="Stolte C."/>
            <person name="Sykes S."/>
            <person name="Wortman J."/>
            <person name="Nusbaum C."/>
            <person name="Birren B."/>
        </authorList>
    </citation>
    <scope>NUCLEOTIDE SEQUENCE [LARGE SCALE GENOMIC DNA]</scope>
    <source>
        <strain evidence="11 12">ATCC 38327</strain>
    </source>
</reference>
<keyword evidence="3 9" id="KW-0808">Transferase</keyword>
<dbReference type="FunFam" id="3.30.56.70:FF:000001">
    <property type="entry name" value="tRNA (guanine(26)-N(2))-dimethyltransferase"/>
    <property type="match status" value="1"/>
</dbReference>
<comment type="catalytic activity">
    <reaction evidence="8 9">
        <text>guanosine(26) in tRNA + 2 S-adenosyl-L-methionine = N(2)-dimethylguanosine(26) in tRNA + 2 S-adenosyl-L-homocysteine + 2 H(+)</text>
        <dbReference type="Rhea" id="RHEA:43140"/>
        <dbReference type="Rhea" id="RHEA-COMP:10359"/>
        <dbReference type="Rhea" id="RHEA-COMP:10360"/>
        <dbReference type="ChEBI" id="CHEBI:15378"/>
        <dbReference type="ChEBI" id="CHEBI:57856"/>
        <dbReference type="ChEBI" id="CHEBI:59789"/>
        <dbReference type="ChEBI" id="CHEBI:74269"/>
        <dbReference type="ChEBI" id="CHEBI:74513"/>
        <dbReference type="EC" id="2.1.1.216"/>
    </reaction>
</comment>
<keyword evidence="12" id="KW-1185">Reference proteome</keyword>
<keyword evidence="6 9" id="KW-0694">RNA-binding</keyword>
<keyword evidence="1 9" id="KW-0820">tRNA-binding</keyword>